<sequence length="228" mass="23485">MKILAIETSCEHGSIALLAGDAMFERELVGQANHSAHLLPEIRSLLADAGMGLQDLDAVAFGSGPGAFTGLRLACAAAQGLALGAGLGVVPVCSLAALALQGEGDRLFVATDARMNEIYFAAYERREGVLATVQAPRCAPPEAVALPEGKWFALGSGFAAYPALAERFGAQLCGVQPAAAPRAGDVARLALPELRRGALLAPELAAPLYVRDKVALTTAERLARGGRA</sequence>
<accession>A0ABR9B910</accession>
<dbReference type="RefSeq" id="WP_187717257.1">
    <property type="nucleotide sequence ID" value="NZ_JACTAH010000001.1"/>
</dbReference>
<dbReference type="SUPFAM" id="SSF53067">
    <property type="entry name" value="Actin-like ATPase domain"/>
    <property type="match status" value="2"/>
</dbReference>
<gene>
    <name evidence="2" type="primary">tsaB</name>
    <name evidence="2" type="ORF">IFO67_06240</name>
</gene>
<dbReference type="Gene3D" id="3.30.420.40">
    <property type="match status" value="2"/>
</dbReference>
<proteinExistence type="predicted"/>
<evidence type="ECO:0000313" key="2">
    <source>
        <dbReference type="EMBL" id="MBD8502478.1"/>
    </source>
</evidence>
<organism evidence="2 3">
    <name type="scientific">Thauera sedimentorum</name>
    <dbReference type="NCBI Taxonomy" id="2767595"/>
    <lineage>
        <taxon>Bacteria</taxon>
        <taxon>Pseudomonadati</taxon>
        <taxon>Pseudomonadota</taxon>
        <taxon>Betaproteobacteria</taxon>
        <taxon>Rhodocyclales</taxon>
        <taxon>Zoogloeaceae</taxon>
        <taxon>Thauera</taxon>
    </lineage>
</organism>
<dbReference type="PANTHER" id="PTHR11735:SF11">
    <property type="entry name" value="TRNA THREONYLCARBAMOYLADENOSINE BIOSYNTHESIS PROTEIN TSAB"/>
    <property type="match status" value="1"/>
</dbReference>
<dbReference type="PANTHER" id="PTHR11735">
    <property type="entry name" value="TRNA N6-ADENOSINE THREONYLCARBAMOYLTRANSFERASE"/>
    <property type="match status" value="1"/>
</dbReference>
<dbReference type="InterPro" id="IPR000905">
    <property type="entry name" value="Gcp-like_dom"/>
</dbReference>
<protein>
    <submittedName>
        <fullName evidence="2">tRNA (Adenosine(37)-N6)-threonylcarbamoyltransferase complex dimerization subunit type 1 TsaB</fullName>
    </submittedName>
</protein>
<dbReference type="NCBIfam" id="TIGR03725">
    <property type="entry name" value="T6A_YeaZ"/>
    <property type="match status" value="1"/>
</dbReference>
<dbReference type="InterPro" id="IPR043129">
    <property type="entry name" value="ATPase_NBD"/>
</dbReference>
<reference evidence="3" key="1">
    <citation type="submission" date="2023-07" db="EMBL/GenBank/DDBJ databases">
        <title>Thauera sp. CAU 1555 isolated from sand of Yaerae Beach.</title>
        <authorList>
            <person name="Kim W."/>
        </authorList>
    </citation>
    <scope>NUCLEOTIDE SEQUENCE [LARGE SCALE GENOMIC DNA]</scope>
    <source>
        <strain evidence="3">CAU 1555</strain>
    </source>
</reference>
<feature type="domain" description="Gcp-like" evidence="1">
    <location>
        <begin position="31"/>
        <end position="145"/>
    </location>
</feature>
<evidence type="ECO:0000313" key="3">
    <source>
        <dbReference type="Proteomes" id="UP000603602"/>
    </source>
</evidence>
<dbReference type="InterPro" id="IPR022496">
    <property type="entry name" value="T6A_TsaB"/>
</dbReference>
<dbReference type="CDD" id="cd24032">
    <property type="entry name" value="ASKHA_NBD_TsaB"/>
    <property type="match status" value="1"/>
</dbReference>
<name>A0ABR9B910_9RHOO</name>
<dbReference type="Proteomes" id="UP000603602">
    <property type="component" value="Unassembled WGS sequence"/>
</dbReference>
<evidence type="ECO:0000259" key="1">
    <source>
        <dbReference type="Pfam" id="PF00814"/>
    </source>
</evidence>
<keyword evidence="3" id="KW-1185">Reference proteome</keyword>
<dbReference type="Pfam" id="PF00814">
    <property type="entry name" value="TsaD"/>
    <property type="match status" value="1"/>
</dbReference>
<comment type="caution">
    <text evidence="2">The sequence shown here is derived from an EMBL/GenBank/DDBJ whole genome shotgun (WGS) entry which is preliminary data.</text>
</comment>
<dbReference type="EMBL" id="JACYTO010000001">
    <property type="protein sequence ID" value="MBD8502478.1"/>
    <property type="molecule type" value="Genomic_DNA"/>
</dbReference>